<evidence type="ECO:0000256" key="2">
    <source>
        <dbReference type="ARBA" id="ARBA00022741"/>
    </source>
</evidence>
<dbReference type="GO" id="GO:0005524">
    <property type="term" value="F:ATP binding"/>
    <property type="evidence" value="ECO:0007669"/>
    <property type="project" value="UniProtKB-KW"/>
</dbReference>
<dbReference type="OrthoDB" id="2401965at2759"/>
<dbReference type="EMBL" id="NCKV01034084">
    <property type="protein sequence ID" value="RWS18799.1"/>
    <property type="molecule type" value="Genomic_DNA"/>
</dbReference>
<keyword evidence="5" id="KW-1185">Reference proteome</keyword>
<dbReference type="InterPro" id="IPR043129">
    <property type="entry name" value="ATPase_NBD"/>
</dbReference>
<dbReference type="AlphaFoldDB" id="A0A443RUT1"/>
<dbReference type="GO" id="GO:0140662">
    <property type="term" value="F:ATP-dependent protein folding chaperone"/>
    <property type="evidence" value="ECO:0007669"/>
    <property type="project" value="InterPro"/>
</dbReference>
<dbReference type="SUPFAM" id="SSF53067">
    <property type="entry name" value="Actin-like ATPase domain"/>
    <property type="match status" value="1"/>
</dbReference>
<reference evidence="4 5" key="1">
    <citation type="journal article" date="2018" name="Gigascience">
        <title>Genomes of trombidid mites reveal novel predicted allergens and laterally-transferred genes associated with secondary metabolism.</title>
        <authorList>
            <person name="Dong X."/>
            <person name="Chaisiri K."/>
            <person name="Xia D."/>
            <person name="Armstrong S.D."/>
            <person name="Fang Y."/>
            <person name="Donnelly M.J."/>
            <person name="Kadowaki T."/>
            <person name="McGarry J.W."/>
            <person name="Darby A.C."/>
            <person name="Makepeace B.L."/>
        </authorList>
    </citation>
    <scope>NUCLEOTIDE SEQUENCE [LARGE SCALE GENOMIC DNA]</scope>
    <source>
        <strain evidence="4">UoL-UT</strain>
    </source>
</reference>
<evidence type="ECO:0000313" key="5">
    <source>
        <dbReference type="Proteomes" id="UP000288716"/>
    </source>
</evidence>
<gene>
    <name evidence="4" type="ORF">B4U80_12415</name>
</gene>
<comment type="caution">
    <text evidence="4">The sequence shown here is derived from an EMBL/GenBank/DDBJ whole genome shotgun (WGS) entry which is preliminary data.</text>
</comment>
<keyword evidence="2" id="KW-0547">Nucleotide-binding</keyword>
<evidence type="ECO:0000256" key="3">
    <source>
        <dbReference type="ARBA" id="ARBA00022840"/>
    </source>
</evidence>
<protein>
    <submittedName>
        <fullName evidence="4">Heat shock protein 70kDa protein 6-like protein</fullName>
    </submittedName>
</protein>
<dbReference type="FunFam" id="3.90.640.10:FF:000003">
    <property type="entry name" value="Molecular chaperone DnaK"/>
    <property type="match status" value="1"/>
</dbReference>
<feature type="non-terminal residue" evidence="4">
    <location>
        <position position="135"/>
    </location>
</feature>
<organism evidence="4 5">
    <name type="scientific">Leptotrombidium deliense</name>
    <dbReference type="NCBI Taxonomy" id="299467"/>
    <lineage>
        <taxon>Eukaryota</taxon>
        <taxon>Metazoa</taxon>
        <taxon>Ecdysozoa</taxon>
        <taxon>Arthropoda</taxon>
        <taxon>Chelicerata</taxon>
        <taxon>Arachnida</taxon>
        <taxon>Acari</taxon>
        <taxon>Acariformes</taxon>
        <taxon>Trombidiformes</taxon>
        <taxon>Prostigmata</taxon>
        <taxon>Anystina</taxon>
        <taxon>Parasitengona</taxon>
        <taxon>Trombiculoidea</taxon>
        <taxon>Trombiculidae</taxon>
        <taxon>Leptotrombidium</taxon>
    </lineage>
</organism>
<keyword evidence="3" id="KW-0067">ATP-binding</keyword>
<sequence>MYDILGGQSANLLILDFGASSLEISLIEVTGYESKVISTFGTLLLGGIEFDERLMNICIHKFTSQYGNDLHFDDGMLHKLRFECEKAKKTLQERNNARIKIDLPNGEIVETQVTKTEFDENCKDLYNNVIHLFIQ</sequence>
<keyword evidence="4" id="KW-0346">Stress response</keyword>
<dbReference type="PANTHER" id="PTHR19375">
    <property type="entry name" value="HEAT SHOCK PROTEIN 70KDA"/>
    <property type="match status" value="1"/>
</dbReference>
<evidence type="ECO:0000313" key="4">
    <source>
        <dbReference type="EMBL" id="RWS18799.1"/>
    </source>
</evidence>
<dbReference type="STRING" id="299467.A0A443RUT1"/>
<dbReference type="Pfam" id="PF00012">
    <property type="entry name" value="HSP70"/>
    <property type="match status" value="1"/>
</dbReference>
<dbReference type="Proteomes" id="UP000288716">
    <property type="component" value="Unassembled WGS sequence"/>
</dbReference>
<evidence type="ECO:0000256" key="1">
    <source>
        <dbReference type="ARBA" id="ARBA00007381"/>
    </source>
</evidence>
<accession>A0A443RUT1</accession>
<name>A0A443RUT1_9ACAR</name>
<proteinExistence type="inferred from homology"/>
<dbReference type="Gene3D" id="3.30.420.40">
    <property type="match status" value="1"/>
</dbReference>
<dbReference type="Gene3D" id="3.90.640.10">
    <property type="entry name" value="Actin, Chain A, domain 4"/>
    <property type="match status" value="1"/>
</dbReference>
<dbReference type="InterPro" id="IPR013126">
    <property type="entry name" value="Hsp_70_fam"/>
</dbReference>
<comment type="similarity">
    <text evidence="1">Belongs to the heat shock protein 70 family.</text>
</comment>
<dbReference type="VEuPathDB" id="VectorBase:LDEU013241"/>